<keyword evidence="3" id="KW-1133">Transmembrane helix</keyword>
<dbReference type="EMBL" id="CAJHUC010001711">
    <property type="protein sequence ID" value="CAD7702117.1"/>
    <property type="molecule type" value="Genomic_DNA"/>
</dbReference>
<evidence type="ECO:0000256" key="1">
    <source>
        <dbReference type="ARBA" id="ARBA00004141"/>
    </source>
</evidence>
<feature type="non-terminal residue" evidence="5">
    <location>
        <position position="275"/>
    </location>
</feature>
<dbReference type="OrthoDB" id="420606at2759"/>
<protein>
    <submittedName>
        <fullName evidence="5">Uncharacterized protein</fullName>
    </submittedName>
</protein>
<evidence type="ECO:0000256" key="3">
    <source>
        <dbReference type="ARBA" id="ARBA00022989"/>
    </source>
</evidence>
<keyword evidence="4" id="KW-0472">Membrane</keyword>
<reference evidence="5" key="1">
    <citation type="submission" date="2020-12" db="EMBL/GenBank/DDBJ databases">
        <authorList>
            <person name="Iha C."/>
        </authorList>
    </citation>
    <scope>NUCLEOTIDE SEQUENCE</scope>
</reference>
<dbReference type="InterPro" id="IPR051085">
    <property type="entry name" value="MB_O-acyltransferase"/>
</dbReference>
<keyword evidence="6" id="KW-1185">Reference proteome</keyword>
<keyword evidence="2" id="KW-0812">Transmembrane</keyword>
<evidence type="ECO:0000313" key="5">
    <source>
        <dbReference type="EMBL" id="CAD7702117.1"/>
    </source>
</evidence>
<accession>A0A8S1J8Y3</accession>
<dbReference type="GO" id="GO:0005783">
    <property type="term" value="C:endoplasmic reticulum"/>
    <property type="evidence" value="ECO:0007669"/>
    <property type="project" value="TreeGrafter"/>
</dbReference>
<evidence type="ECO:0000256" key="4">
    <source>
        <dbReference type="ARBA" id="ARBA00023136"/>
    </source>
</evidence>
<name>A0A8S1J8Y3_9CHLO</name>
<dbReference type="PANTHER" id="PTHR13285:SF18">
    <property type="entry name" value="PROTEIN-CYSTEINE N-PALMITOYLTRANSFERASE RASP"/>
    <property type="match status" value="1"/>
</dbReference>
<dbReference type="InterPro" id="IPR004299">
    <property type="entry name" value="MBOAT_fam"/>
</dbReference>
<dbReference type="Pfam" id="PF03062">
    <property type="entry name" value="MBOAT"/>
    <property type="match status" value="1"/>
</dbReference>
<dbReference type="GO" id="GO:0019432">
    <property type="term" value="P:triglyceride biosynthetic process"/>
    <property type="evidence" value="ECO:0007669"/>
    <property type="project" value="UniProtKB-ARBA"/>
</dbReference>
<evidence type="ECO:0000313" key="6">
    <source>
        <dbReference type="Proteomes" id="UP000708148"/>
    </source>
</evidence>
<sequence length="275" mass="30532">MAAPKIGIPFRSFGDDRRNMFDVRFTSRYTLMRALSFCLDSLEADPRKKIYKISKSKSIKIIEGGKKAGSPQGLGSHSGGEALDMGSLPSRPACDESKVQSALDFADYVLYFPLYLCGPLMTYKEFRLQAAEPRPIPPKRMCLELMKLLARIALVECALRTFYRPSAILIGPSRPPMNLLESWVFAHALTWMAFLESALPWSLSRICAMAQGLQPVDDAPEFVTAVTVSCRRFMRSFHVSWSQWLRQYVYVPLGGGGVGLAGSLAASLALHGVQR</sequence>
<dbReference type="PANTHER" id="PTHR13285">
    <property type="entry name" value="ACYLTRANSFERASE"/>
    <property type="match status" value="1"/>
</dbReference>
<evidence type="ECO:0000256" key="2">
    <source>
        <dbReference type="ARBA" id="ARBA00022692"/>
    </source>
</evidence>
<organism evidence="5 6">
    <name type="scientific">Ostreobium quekettii</name>
    <dbReference type="NCBI Taxonomy" id="121088"/>
    <lineage>
        <taxon>Eukaryota</taxon>
        <taxon>Viridiplantae</taxon>
        <taxon>Chlorophyta</taxon>
        <taxon>core chlorophytes</taxon>
        <taxon>Ulvophyceae</taxon>
        <taxon>TCBD clade</taxon>
        <taxon>Bryopsidales</taxon>
        <taxon>Ostreobineae</taxon>
        <taxon>Ostreobiaceae</taxon>
        <taxon>Ostreobium</taxon>
    </lineage>
</organism>
<proteinExistence type="predicted"/>
<dbReference type="GO" id="GO:0016409">
    <property type="term" value="F:palmitoyltransferase activity"/>
    <property type="evidence" value="ECO:0007669"/>
    <property type="project" value="TreeGrafter"/>
</dbReference>
<dbReference type="AlphaFoldDB" id="A0A8S1J8Y3"/>
<comment type="caution">
    <text evidence="5">The sequence shown here is derived from an EMBL/GenBank/DDBJ whole genome shotgun (WGS) entry which is preliminary data.</text>
</comment>
<dbReference type="GO" id="GO:0016020">
    <property type="term" value="C:membrane"/>
    <property type="evidence" value="ECO:0007669"/>
    <property type="project" value="UniProtKB-SubCell"/>
</dbReference>
<dbReference type="Proteomes" id="UP000708148">
    <property type="component" value="Unassembled WGS sequence"/>
</dbReference>
<gene>
    <name evidence="5" type="ORF">OSTQU699_LOCUS7474</name>
</gene>
<comment type="subcellular location">
    <subcellularLocation>
        <location evidence="1">Membrane</location>
        <topology evidence="1">Multi-pass membrane protein</topology>
    </subcellularLocation>
</comment>